<dbReference type="Proteomes" id="UP001204953">
    <property type="component" value="Unassembled WGS sequence"/>
</dbReference>
<name>A0AAE3GTE0_9CYAN</name>
<comment type="caution">
    <text evidence="4">The sequence shown here is derived from an EMBL/GenBank/DDBJ whole genome shotgun (WGS) entry which is preliminary data.</text>
</comment>
<feature type="domain" description="DUF4342" evidence="3">
    <location>
        <begin position="40"/>
        <end position="118"/>
    </location>
</feature>
<dbReference type="Pfam" id="PF14242">
    <property type="entry name" value="DUF4342"/>
    <property type="match status" value="1"/>
</dbReference>
<accession>A0AAE3GTE0</accession>
<evidence type="ECO:0000313" key="5">
    <source>
        <dbReference type="Proteomes" id="UP001204953"/>
    </source>
</evidence>
<proteinExistence type="predicted"/>
<evidence type="ECO:0000256" key="2">
    <source>
        <dbReference type="SAM" id="Phobius"/>
    </source>
</evidence>
<dbReference type="EMBL" id="JAMZMM010000197">
    <property type="protein sequence ID" value="MCP2730400.1"/>
    <property type="molecule type" value="Genomic_DNA"/>
</dbReference>
<feature type="region of interest" description="Disordered" evidence="1">
    <location>
        <begin position="1"/>
        <end position="26"/>
    </location>
</feature>
<dbReference type="AlphaFoldDB" id="A0AAE3GTE0"/>
<feature type="transmembrane region" description="Helical" evidence="2">
    <location>
        <begin position="84"/>
        <end position="110"/>
    </location>
</feature>
<reference evidence="4" key="1">
    <citation type="submission" date="2022-06" db="EMBL/GenBank/DDBJ databases">
        <title>New cyanobacteria of genus Symplocastrum in benthos of Lake Baikal.</title>
        <authorList>
            <person name="Sorokovikova E."/>
            <person name="Tikhonova I."/>
            <person name="Krasnopeev A."/>
            <person name="Evseev P."/>
            <person name="Gladkikh A."/>
            <person name="Belykh O."/>
        </authorList>
    </citation>
    <scope>NUCLEOTIDE SEQUENCE</scope>
    <source>
        <strain evidence="4">BBK-W-15</strain>
    </source>
</reference>
<evidence type="ECO:0000259" key="3">
    <source>
        <dbReference type="Pfam" id="PF14242"/>
    </source>
</evidence>
<keyword evidence="2" id="KW-0472">Membrane</keyword>
<dbReference type="InterPro" id="IPR025642">
    <property type="entry name" value="DUF4342"/>
</dbReference>
<evidence type="ECO:0000256" key="1">
    <source>
        <dbReference type="SAM" id="MobiDB-lite"/>
    </source>
</evidence>
<keyword evidence="2" id="KW-0812">Transmembrane</keyword>
<dbReference type="RefSeq" id="WP_254013160.1">
    <property type="nucleotide sequence ID" value="NZ_JAMZMM010000197.1"/>
</dbReference>
<organism evidence="4 5">
    <name type="scientific">Limnofasciculus baicalensis BBK-W-15</name>
    <dbReference type="NCBI Taxonomy" id="2699891"/>
    <lineage>
        <taxon>Bacteria</taxon>
        <taxon>Bacillati</taxon>
        <taxon>Cyanobacteriota</taxon>
        <taxon>Cyanophyceae</taxon>
        <taxon>Coleofasciculales</taxon>
        <taxon>Coleofasciculaceae</taxon>
        <taxon>Limnofasciculus</taxon>
        <taxon>Limnofasciculus baicalensis</taxon>
    </lineage>
</organism>
<sequence length="120" mass="13251">MNEPANRPQDNQNWVERESRSVEVETNPVAPEVENKVKVGVEEFNISGEHLLTKVKELIHQGNIRRILIKTEDNRTLIEIPLTVGAIGGAIGVTLFPLIAAVGAIGALVARLKLVIERRE</sequence>
<evidence type="ECO:0000313" key="4">
    <source>
        <dbReference type="EMBL" id="MCP2730400.1"/>
    </source>
</evidence>
<protein>
    <submittedName>
        <fullName evidence="4">DUF4342 domain-containing protein</fullName>
    </submittedName>
</protein>
<gene>
    <name evidence="4" type="ORF">NJ959_18385</name>
</gene>
<keyword evidence="5" id="KW-1185">Reference proteome</keyword>
<keyword evidence="2" id="KW-1133">Transmembrane helix</keyword>